<keyword evidence="1" id="KW-0812">Transmembrane</keyword>
<evidence type="ECO:0000256" key="1">
    <source>
        <dbReference type="SAM" id="Phobius"/>
    </source>
</evidence>
<keyword evidence="1" id="KW-0472">Membrane</keyword>
<protein>
    <submittedName>
        <fullName evidence="2">Uncharacterized protein</fullName>
    </submittedName>
</protein>
<dbReference type="EMBL" id="CP000360">
    <property type="protein sequence ID" value="ABF39092.1"/>
    <property type="molecule type" value="Genomic_DNA"/>
</dbReference>
<feature type="transmembrane region" description="Helical" evidence="1">
    <location>
        <begin position="77"/>
        <end position="95"/>
    </location>
</feature>
<keyword evidence="3" id="KW-1185">Reference proteome</keyword>
<dbReference type="OrthoDB" id="4174975at2"/>
<feature type="transmembrane region" description="Helical" evidence="1">
    <location>
        <begin position="30"/>
        <end position="46"/>
    </location>
</feature>
<keyword evidence="1" id="KW-1133">Transmembrane helix</keyword>
<dbReference type="EnsemblBacteria" id="ABF39092">
    <property type="protein sequence ID" value="ABF39092"/>
    <property type="gene ID" value="Acid345_0087"/>
</dbReference>
<gene>
    <name evidence="2" type="ordered locus">Acid345_0087</name>
</gene>
<feature type="transmembrane region" description="Helical" evidence="1">
    <location>
        <begin position="102"/>
        <end position="123"/>
    </location>
</feature>
<organism evidence="2 3">
    <name type="scientific">Koribacter versatilis (strain Ellin345)</name>
    <dbReference type="NCBI Taxonomy" id="204669"/>
    <lineage>
        <taxon>Bacteria</taxon>
        <taxon>Pseudomonadati</taxon>
        <taxon>Acidobacteriota</taxon>
        <taxon>Terriglobia</taxon>
        <taxon>Terriglobales</taxon>
        <taxon>Candidatus Korobacteraceae</taxon>
        <taxon>Candidatus Korobacter</taxon>
    </lineage>
</organism>
<name>Q1IVK8_KORVE</name>
<dbReference type="AlphaFoldDB" id="Q1IVK8"/>
<dbReference type="eggNOG" id="ENOG50336D4">
    <property type="taxonomic scope" value="Bacteria"/>
</dbReference>
<dbReference type="Proteomes" id="UP000002432">
    <property type="component" value="Chromosome"/>
</dbReference>
<evidence type="ECO:0000313" key="2">
    <source>
        <dbReference type="EMBL" id="ABF39092.1"/>
    </source>
</evidence>
<proteinExistence type="predicted"/>
<sequence>MSTPAMSPQNNARPQQIAAAKARVIVSANWFLWIAGLSVVNTLISMGGGRMRFIFGLGITSVLDAVGHQSGNSGQSTALIMSILAAAVIAMFGFFGRKEMKWAFLVGMALYACDGLLLLKYGVYLSAAFHAWALFRLFVGLQAVNTLETLRSQQSSDAGAMSTSWQR</sequence>
<dbReference type="KEGG" id="aba:Acid345_0087"/>
<evidence type="ECO:0000313" key="3">
    <source>
        <dbReference type="Proteomes" id="UP000002432"/>
    </source>
</evidence>
<dbReference type="RefSeq" id="WP_011520894.1">
    <property type="nucleotide sequence ID" value="NC_008009.1"/>
</dbReference>
<reference evidence="2 3" key="1">
    <citation type="journal article" date="2009" name="Appl. Environ. Microbiol.">
        <title>Three genomes from the phylum Acidobacteria provide insight into the lifestyles of these microorganisms in soils.</title>
        <authorList>
            <person name="Ward N.L."/>
            <person name="Challacombe J.F."/>
            <person name="Janssen P.H."/>
            <person name="Henrissat B."/>
            <person name="Coutinho P.M."/>
            <person name="Wu M."/>
            <person name="Xie G."/>
            <person name="Haft D.H."/>
            <person name="Sait M."/>
            <person name="Badger J."/>
            <person name="Barabote R.D."/>
            <person name="Bradley B."/>
            <person name="Brettin T.S."/>
            <person name="Brinkac L.M."/>
            <person name="Bruce D."/>
            <person name="Creasy T."/>
            <person name="Daugherty S.C."/>
            <person name="Davidsen T.M."/>
            <person name="DeBoy R.T."/>
            <person name="Detter J.C."/>
            <person name="Dodson R.J."/>
            <person name="Durkin A.S."/>
            <person name="Ganapathy A."/>
            <person name="Gwinn-Giglio M."/>
            <person name="Han C.S."/>
            <person name="Khouri H."/>
            <person name="Kiss H."/>
            <person name="Kothari S.P."/>
            <person name="Madupu R."/>
            <person name="Nelson K.E."/>
            <person name="Nelson W.C."/>
            <person name="Paulsen I."/>
            <person name="Penn K."/>
            <person name="Ren Q."/>
            <person name="Rosovitz M.J."/>
            <person name="Selengut J.D."/>
            <person name="Shrivastava S."/>
            <person name="Sullivan S.A."/>
            <person name="Tapia R."/>
            <person name="Thompson L.S."/>
            <person name="Watkins K.L."/>
            <person name="Yang Q."/>
            <person name="Yu C."/>
            <person name="Zafar N."/>
            <person name="Zhou L."/>
            <person name="Kuske C.R."/>
        </authorList>
    </citation>
    <scope>NUCLEOTIDE SEQUENCE [LARGE SCALE GENOMIC DNA]</scope>
    <source>
        <strain evidence="2 3">Ellin345</strain>
    </source>
</reference>
<accession>Q1IVK8</accession>
<dbReference type="HOGENOM" id="CLU_1592427_0_0_0"/>